<dbReference type="Proteomes" id="UP001054252">
    <property type="component" value="Unassembled WGS sequence"/>
</dbReference>
<proteinExistence type="predicted"/>
<evidence type="ECO:0000313" key="1">
    <source>
        <dbReference type="EMBL" id="GKV32488.1"/>
    </source>
</evidence>
<comment type="caution">
    <text evidence="1">The sequence shown here is derived from an EMBL/GenBank/DDBJ whole genome shotgun (WGS) entry which is preliminary data.</text>
</comment>
<dbReference type="AlphaFoldDB" id="A0AAV5L5E7"/>
<organism evidence="1 2">
    <name type="scientific">Rubroshorea leprosula</name>
    <dbReference type="NCBI Taxonomy" id="152421"/>
    <lineage>
        <taxon>Eukaryota</taxon>
        <taxon>Viridiplantae</taxon>
        <taxon>Streptophyta</taxon>
        <taxon>Embryophyta</taxon>
        <taxon>Tracheophyta</taxon>
        <taxon>Spermatophyta</taxon>
        <taxon>Magnoliopsida</taxon>
        <taxon>eudicotyledons</taxon>
        <taxon>Gunneridae</taxon>
        <taxon>Pentapetalae</taxon>
        <taxon>rosids</taxon>
        <taxon>malvids</taxon>
        <taxon>Malvales</taxon>
        <taxon>Dipterocarpaceae</taxon>
        <taxon>Rubroshorea</taxon>
    </lineage>
</organism>
<accession>A0AAV5L5E7</accession>
<reference evidence="1 2" key="1">
    <citation type="journal article" date="2021" name="Commun. Biol.">
        <title>The genome of Shorea leprosula (Dipterocarpaceae) highlights the ecological relevance of drought in aseasonal tropical rainforests.</title>
        <authorList>
            <person name="Ng K.K.S."/>
            <person name="Kobayashi M.J."/>
            <person name="Fawcett J.A."/>
            <person name="Hatakeyama M."/>
            <person name="Paape T."/>
            <person name="Ng C.H."/>
            <person name="Ang C.C."/>
            <person name="Tnah L.H."/>
            <person name="Lee C.T."/>
            <person name="Nishiyama T."/>
            <person name="Sese J."/>
            <person name="O'Brien M.J."/>
            <person name="Copetti D."/>
            <person name="Mohd Noor M.I."/>
            <person name="Ong R.C."/>
            <person name="Putra M."/>
            <person name="Sireger I.Z."/>
            <person name="Indrioko S."/>
            <person name="Kosugi Y."/>
            <person name="Izuno A."/>
            <person name="Isagi Y."/>
            <person name="Lee S.L."/>
            <person name="Shimizu K.K."/>
        </authorList>
    </citation>
    <scope>NUCLEOTIDE SEQUENCE [LARGE SCALE GENOMIC DNA]</scope>
    <source>
        <strain evidence="1">214</strain>
    </source>
</reference>
<protein>
    <submittedName>
        <fullName evidence="1">Uncharacterized protein</fullName>
    </submittedName>
</protein>
<keyword evidence="2" id="KW-1185">Reference proteome</keyword>
<evidence type="ECO:0000313" key="2">
    <source>
        <dbReference type="Proteomes" id="UP001054252"/>
    </source>
</evidence>
<sequence length="176" mass="19779">MLFRSFSATGSKLRPSVQDLALDVLPLSLALPEVERLIQDFRIPLYKGFYLIEEAIQFAQQYLGDSFFISPHLSPDLQEPSGEIVKTTLAPLAGGRQIKWYQSFFIYIWKSPSILQIFGSALLCSVLPRVALVGGVLPGFLVCREFLHFSPRRLPSQPDPVLLAGVSWYDGQPFYV</sequence>
<name>A0AAV5L5E7_9ROSI</name>
<gene>
    <name evidence="1" type="ORF">SLEP1_g41089</name>
</gene>
<dbReference type="EMBL" id="BPVZ01000096">
    <property type="protein sequence ID" value="GKV32488.1"/>
    <property type="molecule type" value="Genomic_DNA"/>
</dbReference>